<evidence type="ECO:0000256" key="2">
    <source>
        <dbReference type="ARBA" id="ARBA00023012"/>
    </source>
</evidence>
<keyword evidence="11" id="KW-1185">Reference proteome</keyword>
<dbReference type="SMART" id="SM00448">
    <property type="entry name" value="REC"/>
    <property type="match status" value="1"/>
</dbReference>
<dbReference type="EMBL" id="LPVJ01000002">
    <property type="protein sequence ID" value="KUO97319.1"/>
    <property type="molecule type" value="Genomic_DNA"/>
</dbReference>
<dbReference type="InterPro" id="IPR039420">
    <property type="entry name" value="WalR-like"/>
</dbReference>
<dbReference type="PROSITE" id="PS51755">
    <property type="entry name" value="OMPR_PHOB"/>
    <property type="match status" value="1"/>
</dbReference>
<dbReference type="InterPro" id="IPR011006">
    <property type="entry name" value="CheY-like_superfamily"/>
</dbReference>
<evidence type="ECO:0000256" key="6">
    <source>
        <dbReference type="PROSITE-ProRule" id="PRU00169"/>
    </source>
</evidence>
<dbReference type="GO" id="GO:0005829">
    <property type="term" value="C:cytosol"/>
    <property type="evidence" value="ECO:0007669"/>
    <property type="project" value="TreeGrafter"/>
</dbReference>
<evidence type="ECO:0000259" key="9">
    <source>
        <dbReference type="PROSITE" id="PS51755"/>
    </source>
</evidence>
<feature type="domain" description="OmpR/PhoB-type" evidence="9">
    <location>
        <begin position="130"/>
        <end position="233"/>
    </location>
</feature>
<dbReference type="InterPro" id="IPR001789">
    <property type="entry name" value="Sig_transdc_resp-reg_receiver"/>
</dbReference>
<protein>
    <recommendedName>
        <fullName evidence="12">DNA-binding response regulator</fullName>
    </recommendedName>
</protein>
<proteinExistence type="predicted"/>
<dbReference type="PROSITE" id="PS50110">
    <property type="entry name" value="RESPONSE_REGULATORY"/>
    <property type="match status" value="1"/>
</dbReference>
<sequence length="240" mass="26256">MANVLIVEDEPKTAEILGLFLEQSGHRCSISHDGHAGLGKALTETYDVLLLDHMLPGIDGLKICQTVKSQRDVYVILITAKAGEQDRIDGLNQGADDYVVKPFSLREVLARVNRLVMEREGQRDAPENIKSLIRVGNCVLDSSALSLRSGIHEVVLTVMESQMMKLLMQKCGAVCSKSELANAAGLIVSGELLDDATAHKVTSHMSHLRRKLNQIDSLCLLKTIHSVGYKMVSLASVDRN</sequence>
<accession>A0A101XTR2</accession>
<keyword evidence="3" id="KW-0805">Transcription regulation</keyword>
<keyword evidence="1 6" id="KW-0597">Phosphoprotein</keyword>
<dbReference type="PANTHER" id="PTHR48111:SF1">
    <property type="entry name" value="TWO-COMPONENT RESPONSE REGULATOR ORR33"/>
    <property type="match status" value="1"/>
</dbReference>
<dbReference type="Pfam" id="PF00486">
    <property type="entry name" value="Trans_reg_C"/>
    <property type="match status" value="1"/>
</dbReference>
<dbReference type="GO" id="GO:0006355">
    <property type="term" value="P:regulation of DNA-templated transcription"/>
    <property type="evidence" value="ECO:0007669"/>
    <property type="project" value="InterPro"/>
</dbReference>
<feature type="domain" description="Response regulatory" evidence="8">
    <location>
        <begin position="3"/>
        <end position="116"/>
    </location>
</feature>
<dbReference type="GO" id="GO:0032993">
    <property type="term" value="C:protein-DNA complex"/>
    <property type="evidence" value="ECO:0007669"/>
    <property type="project" value="TreeGrafter"/>
</dbReference>
<evidence type="ECO:0000313" key="11">
    <source>
        <dbReference type="Proteomes" id="UP000053557"/>
    </source>
</evidence>
<keyword evidence="2" id="KW-0902">Two-component regulatory system</keyword>
<dbReference type="OrthoDB" id="9790442at2"/>
<dbReference type="GO" id="GO:0000976">
    <property type="term" value="F:transcription cis-regulatory region binding"/>
    <property type="evidence" value="ECO:0007669"/>
    <property type="project" value="TreeGrafter"/>
</dbReference>
<evidence type="ECO:0000256" key="4">
    <source>
        <dbReference type="ARBA" id="ARBA00023125"/>
    </source>
</evidence>
<gene>
    <name evidence="10" type="ORF">ATW55_04545</name>
</gene>
<evidence type="ECO:0000313" key="10">
    <source>
        <dbReference type="EMBL" id="KUO97319.1"/>
    </source>
</evidence>
<evidence type="ECO:0008006" key="12">
    <source>
        <dbReference type="Google" id="ProtNLM"/>
    </source>
</evidence>
<dbReference type="CDD" id="cd00383">
    <property type="entry name" value="trans_reg_C"/>
    <property type="match status" value="1"/>
</dbReference>
<reference evidence="10 11" key="1">
    <citation type="submission" date="2015-12" db="EMBL/GenBank/DDBJ databases">
        <title>Draft genome sequence of Acidibacillus ferrooxidans ITV001, isolated from a chalcopyrite acid mine drainage site in Brazil.</title>
        <authorList>
            <person name="Dall'Agnol H."/>
            <person name="Nancucheo I."/>
            <person name="Johnson B."/>
            <person name="Oliveira R."/>
            <person name="Leite L."/>
            <person name="Pylro V."/>
            <person name="Nunes G.L."/>
            <person name="Tzotzos G."/>
            <person name="Fernandes G.R."/>
            <person name="Dutra J."/>
            <person name="Orellana S.C."/>
            <person name="Oliveira G."/>
        </authorList>
    </citation>
    <scope>NUCLEOTIDE SEQUENCE [LARGE SCALE GENOMIC DNA]</scope>
    <source>
        <strain evidence="11">ITV01</strain>
    </source>
</reference>
<evidence type="ECO:0000256" key="3">
    <source>
        <dbReference type="ARBA" id="ARBA00023015"/>
    </source>
</evidence>
<dbReference type="InterPro" id="IPR016032">
    <property type="entry name" value="Sig_transdc_resp-reg_C-effctor"/>
</dbReference>
<feature type="modified residue" description="4-aspartylphosphate" evidence="6">
    <location>
        <position position="52"/>
    </location>
</feature>
<dbReference type="AlphaFoldDB" id="A0A101XTR2"/>
<dbReference type="Pfam" id="PF00072">
    <property type="entry name" value="Response_reg"/>
    <property type="match status" value="1"/>
</dbReference>
<dbReference type="InterPro" id="IPR001867">
    <property type="entry name" value="OmpR/PhoB-type_DNA-bd"/>
</dbReference>
<name>A0A101XTR2_9BACL</name>
<dbReference type="Gene3D" id="3.40.50.2300">
    <property type="match status" value="1"/>
</dbReference>
<dbReference type="Gene3D" id="1.10.10.10">
    <property type="entry name" value="Winged helix-like DNA-binding domain superfamily/Winged helix DNA-binding domain"/>
    <property type="match status" value="1"/>
</dbReference>
<keyword evidence="5" id="KW-0804">Transcription</keyword>
<dbReference type="Proteomes" id="UP000053557">
    <property type="component" value="Unassembled WGS sequence"/>
</dbReference>
<organism evidence="10 11">
    <name type="scientific">Ferroacidibacillus organovorans</name>
    <dbReference type="NCBI Taxonomy" id="1765683"/>
    <lineage>
        <taxon>Bacteria</taxon>
        <taxon>Bacillati</taxon>
        <taxon>Bacillota</taxon>
        <taxon>Bacilli</taxon>
        <taxon>Bacillales</taxon>
        <taxon>Alicyclobacillaceae</taxon>
        <taxon>Ferroacidibacillus</taxon>
    </lineage>
</organism>
<feature type="DNA-binding region" description="OmpR/PhoB-type" evidence="7">
    <location>
        <begin position="130"/>
        <end position="233"/>
    </location>
</feature>
<dbReference type="Gene3D" id="6.10.250.690">
    <property type="match status" value="1"/>
</dbReference>
<keyword evidence="4 7" id="KW-0238">DNA-binding</keyword>
<dbReference type="SUPFAM" id="SSF52172">
    <property type="entry name" value="CheY-like"/>
    <property type="match status" value="1"/>
</dbReference>
<dbReference type="CDD" id="cd17574">
    <property type="entry name" value="REC_OmpR"/>
    <property type="match status" value="1"/>
</dbReference>
<evidence type="ECO:0000256" key="1">
    <source>
        <dbReference type="ARBA" id="ARBA00022553"/>
    </source>
</evidence>
<evidence type="ECO:0000256" key="7">
    <source>
        <dbReference type="PROSITE-ProRule" id="PRU01091"/>
    </source>
</evidence>
<dbReference type="SMART" id="SM00862">
    <property type="entry name" value="Trans_reg_C"/>
    <property type="match status" value="1"/>
</dbReference>
<evidence type="ECO:0000256" key="5">
    <source>
        <dbReference type="ARBA" id="ARBA00023163"/>
    </source>
</evidence>
<dbReference type="GO" id="GO:0000156">
    <property type="term" value="F:phosphorelay response regulator activity"/>
    <property type="evidence" value="ECO:0007669"/>
    <property type="project" value="TreeGrafter"/>
</dbReference>
<dbReference type="InterPro" id="IPR036388">
    <property type="entry name" value="WH-like_DNA-bd_sf"/>
</dbReference>
<dbReference type="RefSeq" id="WP_067711109.1">
    <property type="nucleotide sequence ID" value="NZ_LPVJ01000002.1"/>
</dbReference>
<evidence type="ECO:0000259" key="8">
    <source>
        <dbReference type="PROSITE" id="PS50110"/>
    </source>
</evidence>
<dbReference type="PANTHER" id="PTHR48111">
    <property type="entry name" value="REGULATOR OF RPOS"/>
    <property type="match status" value="1"/>
</dbReference>
<comment type="caution">
    <text evidence="10">The sequence shown here is derived from an EMBL/GenBank/DDBJ whole genome shotgun (WGS) entry which is preliminary data.</text>
</comment>
<dbReference type="SUPFAM" id="SSF46894">
    <property type="entry name" value="C-terminal effector domain of the bipartite response regulators"/>
    <property type="match status" value="1"/>
</dbReference>